<feature type="transmembrane region" description="Helical" evidence="2">
    <location>
        <begin position="85"/>
        <end position="102"/>
    </location>
</feature>
<dbReference type="AlphaFoldDB" id="A0A8G1ZR45"/>
<feature type="compositionally biased region" description="Pro residues" evidence="1">
    <location>
        <begin position="37"/>
        <end position="52"/>
    </location>
</feature>
<feature type="compositionally biased region" description="Low complexity" evidence="1">
    <location>
        <begin position="103"/>
        <end position="120"/>
    </location>
</feature>
<keyword evidence="2" id="KW-0812">Transmembrane</keyword>
<accession>A0A8G1ZR45</accession>
<feature type="transmembrane region" description="Helical" evidence="2">
    <location>
        <begin position="61"/>
        <end position="79"/>
    </location>
</feature>
<keyword evidence="2" id="KW-1133">Transmembrane helix</keyword>
<name>A0A8G1ZR45_9ACTN</name>
<evidence type="ECO:0000313" key="3">
    <source>
        <dbReference type="EMBL" id="RZE22484.1"/>
    </source>
</evidence>
<evidence type="ECO:0000256" key="1">
    <source>
        <dbReference type="SAM" id="MobiDB-lite"/>
    </source>
</evidence>
<feature type="compositionally biased region" description="Pro residues" evidence="1">
    <location>
        <begin position="16"/>
        <end position="29"/>
    </location>
</feature>
<gene>
    <name evidence="3" type="ORF">C0Q92_15295</name>
</gene>
<proteinExistence type="predicted"/>
<dbReference type="EMBL" id="PKLL01000017">
    <property type="protein sequence ID" value="RZE22484.1"/>
    <property type="molecule type" value="Genomic_DNA"/>
</dbReference>
<feature type="region of interest" description="Disordered" evidence="1">
    <location>
        <begin position="103"/>
        <end position="156"/>
    </location>
</feature>
<comment type="caution">
    <text evidence="3">The sequence shown here is derived from an EMBL/GenBank/DDBJ whole genome shotgun (WGS) entry which is preliminary data.</text>
</comment>
<feature type="region of interest" description="Disordered" evidence="1">
    <location>
        <begin position="1"/>
        <end position="52"/>
    </location>
</feature>
<protein>
    <submittedName>
        <fullName evidence="3">Uncharacterized protein</fullName>
    </submittedName>
</protein>
<dbReference type="Proteomes" id="UP000292693">
    <property type="component" value="Unassembled WGS sequence"/>
</dbReference>
<reference evidence="3 4" key="1">
    <citation type="submission" date="2017-12" db="EMBL/GenBank/DDBJ databases">
        <title>Population genomics insights into the ecological differentiation and adaptive evolution in streptomycetes.</title>
        <authorList>
            <person name="Li Y."/>
            <person name="Huang Y."/>
        </authorList>
    </citation>
    <scope>NUCLEOTIDE SEQUENCE [LARGE SCALE GENOMIC DNA]</scope>
    <source>
        <strain evidence="3 4">NBRC 100770</strain>
    </source>
</reference>
<organism evidence="3 4">
    <name type="scientific">Streptomyces albidoflavus</name>
    <dbReference type="NCBI Taxonomy" id="1886"/>
    <lineage>
        <taxon>Bacteria</taxon>
        <taxon>Bacillati</taxon>
        <taxon>Actinomycetota</taxon>
        <taxon>Actinomycetes</taxon>
        <taxon>Kitasatosporales</taxon>
        <taxon>Streptomycetaceae</taxon>
        <taxon>Streptomyces</taxon>
        <taxon>Streptomyces albidoflavus group</taxon>
    </lineage>
</organism>
<keyword evidence="2" id="KW-0472">Membrane</keyword>
<evidence type="ECO:0000313" key="4">
    <source>
        <dbReference type="Proteomes" id="UP000292693"/>
    </source>
</evidence>
<sequence length="460" mass="47746">MEQGQRWWGPVGRGTEPPPPPPSPSPPRPRGNRRPKTPPGPRPAAPPAPSRAPRPVILRRALLLGAAPLVLALAAVLLTPGRWEAALGLLAVYAATCAAAAYRPGRARPGGTPDRPGATPEHPGPPALPSPRTTEPRPAAKAPPAELPASLPAPRPAHDPAVTTFGLLLQAHPFVPAPGSPYQELAAWSRALEAYDEAGRAGAEQVPGILAEGRAALTTLDRLLGLDTPAAAPDCFFDPRHGPAAATVRWAPPHGAARTVEVCRADAARLADAEATTGPAHAPPAYDTCHGNGALRLTLRTPGDAAPLLLAFTCDTPRTVEVIAGSGRRGRLRLLRRQGPVGAVLPVPRGTATAAGLALDIRASGPWTATLLATAHTRDLGPSAEGTGPDILTKETRSRLVLLHHQGPGPFRVRRLYRDFRPGPVLAEGTGTARVELGVPGVCLLQVEASGAWRLVDTAA</sequence>
<evidence type="ECO:0000256" key="2">
    <source>
        <dbReference type="SAM" id="Phobius"/>
    </source>
</evidence>
<feature type="compositionally biased region" description="Low complexity" evidence="1">
    <location>
        <begin position="131"/>
        <end position="152"/>
    </location>
</feature>
<dbReference type="RefSeq" id="WP_031178379.1">
    <property type="nucleotide sequence ID" value="NZ_CP108379.1"/>
</dbReference>